<dbReference type="InterPro" id="IPR022719">
    <property type="entry name" value="Motility-assoc_prot_GldM_C"/>
</dbReference>
<dbReference type="Pfam" id="PF21602">
    <property type="entry name" value="GldM_3rd"/>
    <property type="match status" value="1"/>
</dbReference>
<name>A0A6M0CS87_9FLAO</name>
<dbReference type="Pfam" id="PF21601">
    <property type="entry name" value="GldM_2nd"/>
    <property type="match status" value="1"/>
</dbReference>
<comment type="caution">
    <text evidence="5">The sequence shown here is derived from an EMBL/GenBank/DDBJ whole genome shotgun (WGS) entry which is preliminary data.</text>
</comment>
<reference evidence="5 6" key="1">
    <citation type="submission" date="2020-01" db="EMBL/GenBank/DDBJ databases">
        <title>Spongiivirga citrea KCTC 32990T.</title>
        <authorList>
            <person name="Wang G."/>
        </authorList>
    </citation>
    <scope>NUCLEOTIDE SEQUENCE [LARGE SCALE GENOMIC DNA]</scope>
    <source>
        <strain evidence="5 6">KCTC 32990</strain>
    </source>
</reference>
<protein>
    <submittedName>
        <fullName evidence="5">Gliding motility protein GldM</fullName>
    </submittedName>
</protein>
<dbReference type="NCBIfam" id="TIGR03517">
    <property type="entry name" value="GldM_gliding"/>
    <property type="match status" value="1"/>
</dbReference>
<organism evidence="5 6">
    <name type="scientific">Spongiivirga citrea</name>
    <dbReference type="NCBI Taxonomy" id="1481457"/>
    <lineage>
        <taxon>Bacteria</taxon>
        <taxon>Pseudomonadati</taxon>
        <taxon>Bacteroidota</taxon>
        <taxon>Flavobacteriia</taxon>
        <taxon>Flavobacteriales</taxon>
        <taxon>Flavobacteriaceae</taxon>
        <taxon>Spongiivirga</taxon>
    </lineage>
</organism>
<dbReference type="InterPro" id="IPR048406">
    <property type="entry name" value="GldM_Ig-like-2"/>
</dbReference>
<feature type="domain" description="Gliding motility-associated protein GldM first immunoglobulin-like" evidence="3">
    <location>
        <begin position="224"/>
        <end position="326"/>
    </location>
</feature>
<evidence type="ECO:0000259" key="3">
    <source>
        <dbReference type="Pfam" id="PF21601"/>
    </source>
</evidence>
<dbReference type="InterPro" id="IPR019859">
    <property type="entry name" value="Motility-assoc_prot_GldM"/>
</dbReference>
<feature type="domain" description="Gliding motility-associated protein GldM N-terminal" evidence="2">
    <location>
        <begin position="31"/>
        <end position="220"/>
    </location>
</feature>
<dbReference type="Pfam" id="PF12081">
    <property type="entry name" value="GldM_1st"/>
    <property type="match status" value="1"/>
</dbReference>
<dbReference type="RefSeq" id="WP_164033462.1">
    <property type="nucleotide sequence ID" value="NZ_JAABOQ010000007.1"/>
</dbReference>
<feature type="domain" description="Gliding motility-associated protein GldM C-terminal" evidence="1">
    <location>
        <begin position="413"/>
        <end position="517"/>
    </location>
</feature>
<dbReference type="AlphaFoldDB" id="A0A6M0CS87"/>
<gene>
    <name evidence="5" type="primary">gldM</name>
    <name evidence="5" type="ORF">GWK10_16290</name>
</gene>
<dbReference type="Proteomes" id="UP000474296">
    <property type="component" value="Unassembled WGS sequence"/>
</dbReference>
<dbReference type="Pfam" id="PF12080">
    <property type="entry name" value="GldM_4th"/>
    <property type="match status" value="1"/>
</dbReference>
<proteinExistence type="predicted"/>
<dbReference type="InterPro" id="IPR022720">
    <property type="entry name" value="Motility-assoc_prot_GldM_N"/>
</dbReference>
<dbReference type="EMBL" id="JAABOQ010000007">
    <property type="protein sequence ID" value="NER18779.1"/>
    <property type="molecule type" value="Genomic_DNA"/>
</dbReference>
<feature type="domain" description="Gliding motility-associated protein GldM second immunoglobulin-like" evidence="4">
    <location>
        <begin position="332"/>
        <end position="410"/>
    </location>
</feature>
<evidence type="ECO:0000259" key="1">
    <source>
        <dbReference type="Pfam" id="PF12080"/>
    </source>
</evidence>
<accession>A0A6M0CS87</accession>
<dbReference type="InterPro" id="IPR048405">
    <property type="entry name" value="GldM_Ig-like-1"/>
</dbReference>
<sequence length="519" mass="56592">MAGGKQTPRQKMINLMYLVFISMLALNMSKEVLSAFGRMNTSMEENTAATSERSQALLADLNTKAGEAPEKFKEPKEKAEKLSNATKSFSEFMTKLKADMQGSVEDATDYQTMDNADYVDNELFAGEGLAERGKEFVKQMDDYRNSVLSVLGDSESMKKIADDVKKRFSTAEVENRDGKMVSYMDYNFKGFPLVASITNVTKLESDAKNTEAEIISALLSGELNEQVSMKNYSTLLQTPKSAYYQGETFNGEIVLGRTDASTKPSKVELTLDGRKLKETDYELDGGKVKLKVGAGNPGDHKIEGKLIFVQDGDSLEVPVSNTFATISKPNAAVISADKMNVVYRGVTNPMTISIPGIPNNRVRASAPGLKPVSGSRYAMNPGTGREVTITARGTLPDGAPISTSSKFRIKDIPRPTGTLRGEDGSLKMSRKNLEIATVGAKLFDFDFDLNLRVSQFDFKVSGQPTVTVRGSRLNAKAKSALKRAKRGSSVQVMNIKASIAGNSSYRLKKISPVVIELTN</sequence>
<evidence type="ECO:0000259" key="2">
    <source>
        <dbReference type="Pfam" id="PF12081"/>
    </source>
</evidence>
<evidence type="ECO:0000313" key="5">
    <source>
        <dbReference type="EMBL" id="NER18779.1"/>
    </source>
</evidence>
<evidence type="ECO:0000313" key="6">
    <source>
        <dbReference type="Proteomes" id="UP000474296"/>
    </source>
</evidence>
<keyword evidence="6" id="KW-1185">Reference proteome</keyword>
<evidence type="ECO:0000259" key="4">
    <source>
        <dbReference type="Pfam" id="PF21602"/>
    </source>
</evidence>